<dbReference type="Proteomes" id="UP000564573">
    <property type="component" value="Unassembled WGS sequence"/>
</dbReference>
<protein>
    <recommendedName>
        <fullName evidence="3">Tetratricopeptide repeat protein</fullName>
    </recommendedName>
</protein>
<evidence type="ECO:0008006" key="3">
    <source>
        <dbReference type="Google" id="ProtNLM"/>
    </source>
</evidence>
<accession>A0A839XP74</accession>
<dbReference type="SUPFAM" id="SSF48452">
    <property type="entry name" value="TPR-like"/>
    <property type="match status" value="1"/>
</dbReference>
<evidence type="ECO:0000313" key="2">
    <source>
        <dbReference type="Proteomes" id="UP000564573"/>
    </source>
</evidence>
<dbReference type="EMBL" id="JACIBS010000001">
    <property type="protein sequence ID" value="MBB3664477.1"/>
    <property type="molecule type" value="Genomic_DNA"/>
</dbReference>
<evidence type="ECO:0000313" key="1">
    <source>
        <dbReference type="EMBL" id="MBB3664477.1"/>
    </source>
</evidence>
<dbReference type="RefSeq" id="WP_183784193.1">
    <property type="nucleotide sequence ID" value="NZ_JACIBS010000001.1"/>
</dbReference>
<dbReference type="InterPro" id="IPR011990">
    <property type="entry name" value="TPR-like_helical_dom_sf"/>
</dbReference>
<gene>
    <name evidence="1" type="ORF">FB384_003381</name>
</gene>
<comment type="caution">
    <text evidence="1">The sequence shown here is derived from an EMBL/GenBank/DDBJ whole genome shotgun (WGS) entry which is preliminary data.</text>
</comment>
<sequence>MALDEVHLARWRGHALARLGDPDATEVLVAALDRLDPTFIRAETSLRVDLASALRRQNDADGAEVHAHRARSLAGEIGSVRQQKRLSREVSTG</sequence>
<keyword evidence="2" id="KW-1185">Reference proteome</keyword>
<reference evidence="1 2" key="1">
    <citation type="submission" date="2020-08" db="EMBL/GenBank/DDBJ databases">
        <title>Sequencing the genomes of 1000 actinobacteria strains.</title>
        <authorList>
            <person name="Klenk H.-P."/>
        </authorList>
    </citation>
    <scope>NUCLEOTIDE SEQUENCE [LARGE SCALE GENOMIC DNA]</scope>
    <source>
        <strain evidence="1 2">DSM 45267</strain>
    </source>
</reference>
<dbReference type="AlphaFoldDB" id="A0A839XP74"/>
<proteinExistence type="predicted"/>
<organism evidence="1 2">
    <name type="scientific">Prauserella sediminis</name>
    <dbReference type="NCBI Taxonomy" id="577680"/>
    <lineage>
        <taxon>Bacteria</taxon>
        <taxon>Bacillati</taxon>
        <taxon>Actinomycetota</taxon>
        <taxon>Actinomycetes</taxon>
        <taxon>Pseudonocardiales</taxon>
        <taxon>Pseudonocardiaceae</taxon>
        <taxon>Prauserella</taxon>
        <taxon>Prauserella salsuginis group</taxon>
    </lineage>
</organism>
<name>A0A839XP74_9PSEU</name>